<evidence type="ECO:0000313" key="13">
    <source>
        <dbReference type="EMBL" id="MYN05840.1"/>
    </source>
</evidence>
<dbReference type="GO" id="GO:0003924">
    <property type="term" value="F:GTPase activity"/>
    <property type="evidence" value="ECO:0007669"/>
    <property type="project" value="UniProtKB-UniRule"/>
</dbReference>
<dbReference type="GO" id="GO:0046872">
    <property type="term" value="F:metal ion binding"/>
    <property type="evidence" value="ECO:0007669"/>
    <property type="project" value="UniProtKB-KW"/>
</dbReference>
<sequence>MIEFNFEVLRRIGFNQFTASQLAGLEPAAEGARLMRLTEVQRDWLTVHDGNAEYKARALPRLIAECTLSVGDWLVLENNSHNELWISQQLPPANHISRRSADGHRQSIASNIDTALLVMGLDQDFNLRRLERYIAMVQSAEISPVIVLTKADIAVDINEHLYDIRRRIPSHIPVTCINALSRDAINELAPWLGAGQTLCLLGSSGAGKSTLTNTLSASHQETGGIRKGDGRGRHTTTARSLHLCADGTCIIDTPGLRTWCPDADEETLASVFTDIELLASDCQFRDCRHESEPGCAVRGNIHADRLLNYHKLLRDAQRSQQTPLERIAEKAKWKVINKAGTARSRDKRN</sequence>
<dbReference type="GO" id="GO:0019843">
    <property type="term" value="F:rRNA binding"/>
    <property type="evidence" value="ECO:0007669"/>
    <property type="project" value="UniProtKB-KW"/>
</dbReference>
<dbReference type="EMBL" id="WWCU01000001">
    <property type="protein sequence ID" value="MYN05840.1"/>
    <property type="molecule type" value="Genomic_DNA"/>
</dbReference>
<dbReference type="EC" id="3.6.1.-" evidence="10"/>
<feature type="binding site" evidence="10">
    <location>
        <position position="289"/>
    </location>
    <ligand>
        <name>Zn(2+)</name>
        <dbReference type="ChEBI" id="CHEBI:29105"/>
    </ligand>
</feature>
<proteinExistence type="inferred from homology"/>
<dbReference type="GO" id="GO:0042274">
    <property type="term" value="P:ribosomal small subunit biogenesis"/>
    <property type="evidence" value="ECO:0007669"/>
    <property type="project" value="UniProtKB-UniRule"/>
</dbReference>
<gene>
    <name evidence="10 13" type="primary">rsgA</name>
    <name evidence="13" type="ORF">GTP77_00645</name>
</gene>
<accession>A0A7X4H8T8</accession>
<evidence type="ECO:0000259" key="12">
    <source>
        <dbReference type="PROSITE" id="PS51721"/>
    </source>
</evidence>
<evidence type="ECO:0000259" key="11">
    <source>
        <dbReference type="PROSITE" id="PS50936"/>
    </source>
</evidence>
<name>A0A7X4H8T8_9BURK</name>
<keyword evidence="4 10" id="KW-0699">rRNA-binding</keyword>
<comment type="subcellular location">
    <subcellularLocation>
        <location evidence="10">Cytoplasm</location>
    </subcellularLocation>
</comment>
<dbReference type="Gene3D" id="1.10.40.50">
    <property type="entry name" value="Probable gtpase engc, domain 3"/>
    <property type="match status" value="1"/>
</dbReference>
<keyword evidence="3 10" id="KW-0479">Metal-binding</keyword>
<evidence type="ECO:0000256" key="7">
    <source>
        <dbReference type="ARBA" id="ARBA00022833"/>
    </source>
</evidence>
<dbReference type="Proteomes" id="UP000450676">
    <property type="component" value="Unassembled WGS sequence"/>
</dbReference>
<evidence type="ECO:0000256" key="8">
    <source>
        <dbReference type="ARBA" id="ARBA00022884"/>
    </source>
</evidence>
<reference evidence="13 14" key="1">
    <citation type="submission" date="2019-12" db="EMBL/GenBank/DDBJ databases">
        <title>Novel species isolated from a subtropical stream in China.</title>
        <authorList>
            <person name="Lu H."/>
        </authorList>
    </citation>
    <scope>NUCLEOTIDE SEQUENCE [LARGE SCALE GENOMIC DNA]</scope>
    <source>
        <strain evidence="13 14">FT127W</strain>
    </source>
</reference>
<feature type="domain" description="EngC GTPase" evidence="11">
    <location>
        <begin position="110"/>
        <end position="257"/>
    </location>
</feature>
<feature type="binding site" evidence="10">
    <location>
        <position position="282"/>
    </location>
    <ligand>
        <name>Zn(2+)</name>
        <dbReference type="ChEBI" id="CHEBI:29105"/>
    </ligand>
</feature>
<comment type="function">
    <text evidence="10">One of several proteins that assist in the late maturation steps of the functional core of the 30S ribosomal subunit. Helps release RbfA from mature subunits. May play a role in the assembly of ribosomal proteins into the subunit. Circularly permuted GTPase that catalyzes slow GTP hydrolysis, GTPase activity is stimulated by the 30S ribosomal subunit.</text>
</comment>
<keyword evidence="1 10" id="KW-0963">Cytoplasm</keyword>
<evidence type="ECO:0000256" key="9">
    <source>
        <dbReference type="ARBA" id="ARBA00023134"/>
    </source>
</evidence>
<evidence type="ECO:0000256" key="6">
    <source>
        <dbReference type="ARBA" id="ARBA00022801"/>
    </source>
</evidence>
<feature type="binding site" evidence="10">
    <location>
        <position position="295"/>
    </location>
    <ligand>
        <name>Zn(2+)</name>
        <dbReference type="ChEBI" id="CHEBI:29105"/>
    </ligand>
</feature>
<dbReference type="GO" id="GO:0005737">
    <property type="term" value="C:cytoplasm"/>
    <property type="evidence" value="ECO:0007669"/>
    <property type="project" value="UniProtKB-SubCell"/>
</dbReference>
<dbReference type="InterPro" id="IPR027417">
    <property type="entry name" value="P-loop_NTPase"/>
</dbReference>
<keyword evidence="7 10" id="KW-0862">Zinc</keyword>
<keyword evidence="6 10" id="KW-0378">Hydrolase</keyword>
<feature type="domain" description="CP-type G" evidence="12">
    <location>
        <begin position="104"/>
        <end position="259"/>
    </location>
</feature>
<dbReference type="Gene3D" id="3.40.50.300">
    <property type="entry name" value="P-loop containing nucleotide triphosphate hydrolases"/>
    <property type="match status" value="1"/>
</dbReference>
<dbReference type="Pfam" id="PF03193">
    <property type="entry name" value="RsgA_GTPase"/>
    <property type="match status" value="1"/>
</dbReference>
<dbReference type="SUPFAM" id="SSF52540">
    <property type="entry name" value="P-loop containing nucleoside triphosphate hydrolases"/>
    <property type="match status" value="1"/>
</dbReference>
<comment type="similarity">
    <text evidence="10">Belongs to the TRAFAC class YlqF/YawG GTPase family. RsgA subfamily.</text>
</comment>
<evidence type="ECO:0000256" key="3">
    <source>
        <dbReference type="ARBA" id="ARBA00022723"/>
    </source>
</evidence>
<evidence type="ECO:0000256" key="4">
    <source>
        <dbReference type="ARBA" id="ARBA00022730"/>
    </source>
</evidence>
<protein>
    <recommendedName>
        <fullName evidence="10">Small ribosomal subunit biogenesis GTPase RsgA</fullName>
        <ecNumber evidence="10">3.6.1.-</ecNumber>
    </recommendedName>
</protein>
<evidence type="ECO:0000256" key="5">
    <source>
        <dbReference type="ARBA" id="ARBA00022741"/>
    </source>
</evidence>
<evidence type="ECO:0000256" key="10">
    <source>
        <dbReference type="HAMAP-Rule" id="MF_01820"/>
    </source>
</evidence>
<dbReference type="InterPro" id="IPR010914">
    <property type="entry name" value="RsgA_GTPase_dom"/>
</dbReference>
<comment type="subunit">
    <text evidence="10">Monomer. Associates with 30S ribosomal subunit, binds 16S rRNA.</text>
</comment>
<feature type="binding site" evidence="10">
    <location>
        <position position="287"/>
    </location>
    <ligand>
        <name>Zn(2+)</name>
        <dbReference type="ChEBI" id="CHEBI:29105"/>
    </ligand>
</feature>
<dbReference type="InterPro" id="IPR030378">
    <property type="entry name" value="G_CP_dom"/>
</dbReference>
<keyword evidence="5 10" id="KW-0547">Nucleotide-binding</keyword>
<feature type="binding site" evidence="10">
    <location>
        <begin position="149"/>
        <end position="152"/>
    </location>
    <ligand>
        <name>GTP</name>
        <dbReference type="ChEBI" id="CHEBI:37565"/>
    </ligand>
</feature>
<keyword evidence="9 10" id="KW-0342">GTP-binding</keyword>
<dbReference type="InterPro" id="IPR004881">
    <property type="entry name" value="Ribosome_biogen_GTPase_RsgA"/>
</dbReference>
<dbReference type="PROSITE" id="PS51721">
    <property type="entry name" value="G_CP"/>
    <property type="match status" value="1"/>
</dbReference>
<dbReference type="AlphaFoldDB" id="A0A7X4H8T8"/>
<dbReference type="PANTHER" id="PTHR32120">
    <property type="entry name" value="SMALL RIBOSOMAL SUBUNIT BIOGENESIS GTPASE RSGA"/>
    <property type="match status" value="1"/>
</dbReference>
<comment type="caution">
    <text evidence="13">The sequence shown here is derived from an EMBL/GenBank/DDBJ whole genome shotgun (WGS) entry which is preliminary data.</text>
</comment>
<dbReference type="PANTHER" id="PTHR32120:SF10">
    <property type="entry name" value="SMALL RIBOSOMAL SUBUNIT BIOGENESIS GTPASE RSGA"/>
    <property type="match status" value="1"/>
</dbReference>
<evidence type="ECO:0000256" key="1">
    <source>
        <dbReference type="ARBA" id="ARBA00022490"/>
    </source>
</evidence>
<dbReference type="RefSeq" id="WP_161070236.1">
    <property type="nucleotide sequence ID" value="NZ_CP086370.1"/>
</dbReference>
<keyword evidence="8 10" id="KW-0694">RNA-binding</keyword>
<keyword evidence="2 10" id="KW-0690">Ribosome biogenesis</keyword>
<evidence type="ECO:0000313" key="14">
    <source>
        <dbReference type="Proteomes" id="UP000450676"/>
    </source>
</evidence>
<evidence type="ECO:0000256" key="2">
    <source>
        <dbReference type="ARBA" id="ARBA00022517"/>
    </source>
</evidence>
<dbReference type="GO" id="GO:0005525">
    <property type="term" value="F:GTP binding"/>
    <property type="evidence" value="ECO:0007669"/>
    <property type="project" value="UniProtKB-UniRule"/>
</dbReference>
<dbReference type="PROSITE" id="PS50936">
    <property type="entry name" value="ENGC_GTPASE"/>
    <property type="match status" value="1"/>
</dbReference>
<dbReference type="HAMAP" id="MF_01820">
    <property type="entry name" value="GTPase_RsgA"/>
    <property type="match status" value="1"/>
</dbReference>
<keyword evidence="14" id="KW-1185">Reference proteome</keyword>
<organism evidence="13 14">
    <name type="scientific">Pseudoduganella aquatica</name>
    <dbReference type="NCBI Taxonomy" id="2660641"/>
    <lineage>
        <taxon>Bacteria</taxon>
        <taxon>Pseudomonadati</taxon>
        <taxon>Pseudomonadota</taxon>
        <taxon>Betaproteobacteria</taxon>
        <taxon>Burkholderiales</taxon>
        <taxon>Oxalobacteraceae</taxon>
        <taxon>Telluria group</taxon>
        <taxon>Pseudoduganella</taxon>
    </lineage>
</organism>
<dbReference type="NCBIfam" id="TIGR00157">
    <property type="entry name" value="ribosome small subunit-dependent GTPase A"/>
    <property type="match status" value="1"/>
</dbReference>
<dbReference type="CDD" id="cd01854">
    <property type="entry name" value="YjeQ_EngC"/>
    <property type="match status" value="1"/>
</dbReference>
<feature type="binding site" evidence="10">
    <location>
        <begin position="202"/>
        <end position="210"/>
    </location>
    <ligand>
        <name>GTP</name>
        <dbReference type="ChEBI" id="CHEBI:37565"/>
    </ligand>
</feature>
<comment type="cofactor">
    <cofactor evidence="10">
        <name>Zn(2+)</name>
        <dbReference type="ChEBI" id="CHEBI:29105"/>
    </cofactor>
    <text evidence="10">Binds 1 zinc ion per subunit.</text>
</comment>